<keyword evidence="1" id="KW-1133">Transmembrane helix</keyword>
<keyword evidence="1" id="KW-0812">Transmembrane</keyword>
<evidence type="ECO:0000313" key="2">
    <source>
        <dbReference type="EMBL" id="XDV59693.1"/>
    </source>
</evidence>
<dbReference type="EMBL" id="CP165734">
    <property type="protein sequence ID" value="XDV59693.1"/>
    <property type="molecule type" value="Genomic_DNA"/>
</dbReference>
<name>A0AB39XRA2_9BRAD</name>
<gene>
    <name evidence="2" type="ORF">AB8Z38_10145</name>
</gene>
<proteinExistence type="predicted"/>
<keyword evidence="1" id="KW-0472">Membrane</keyword>
<accession>A0AB39XRA2</accession>
<reference evidence="2" key="1">
    <citation type="submission" date="2024-08" db="EMBL/GenBank/DDBJ databases">
        <authorList>
            <person name="Chaddad Z."/>
            <person name="Lamrabet M."/>
            <person name="Bouhnik O."/>
            <person name="Alami S."/>
            <person name="Wipf D."/>
            <person name="Courty P.E."/>
            <person name="Missbah El Idrissi M."/>
        </authorList>
    </citation>
    <scope>NUCLEOTIDE SEQUENCE</scope>
    <source>
        <strain evidence="2">LLZ17</strain>
    </source>
</reference>
<protein>
    <submittedName>
        <fullName evidence="2">Uncharacterized protein</fullName>
    </submittedName>
</protein>
<organism evidence="2">
    <name type="scientific">Bradyrhizobium sp. LLZ17</name>
    <dbReference type="NCBI Taxonomy" id="3239388"/>
    <lineage>
        <taxon>Bacteria</taxon>
        <taxon>Pseudomonadati</taxon>
        <taxon>Pseudomonadota</taxon>
        <taxon>Alphaproteobacteria</taxon>
        <taxon>Hyphomicrobiales</taxon>
        <taxon>Nitrobacteraceae</taxon>
        <taxon>Bradyrhizobium</taxon>
    </lineage>
</organism>
<sequence length="82" mass="9601">MSRRPTTWIIFLGFLALIGVSAASDLWNRPVQYGVWGFWLLLSAIFVWRYAHTGSSADRFRLIDTRGIYLLPQPLRRWLFGE</sequence>
<evidence type="ECO:0000256" key="1">
    <source>
        <dbReference type="SAM" id="Phobius"/>
    </source>
</evidence>
<dbReference type="RefSeq" id="WP_369724721.1">
    <property type="nucleotide sequence ID" value="NZ_CP165734.1"/>
</dbReference>
<dbReference type="AlphaFoldDB" id="A0AB39XRA2"/>
<feature type="transmembrane region" description="Helical" evidence="1">
    <location>
        <begin position="33"/>
        <end position="51"/>
    </location>
</feature>